<keyword evidence="8" id="KW-0482">Metalloprotease</keyword>
<evidence type="ECO:0000256" key="5">
    <source>
        <dbReference type="ARBA" id="ARBA00022801"/>
    </source>
</evidence>
<keyword evidence="10" id="KW-1185">Reference proteome</keyword>
<dbReference type="InterPro" id="IPR036264">
    <property type="entry name" value="Bact_exopeptidase_dim_dom"/>
</dbReference>
<dbReference type="PANTHER" id="PTHR43808">
    <property type="entry name" value="ACETYLORNITHINE DEACETYLASE"/>
    <property type="match status" value="1"/>
</dbReference>
<evidence type="ECO:0000256" key="4">
    <source>
        <dbReference type="ARBA" id="ARBA00022723"/>
    </source>
</evidence>
<dbReference type="Proteomes" id="UP001595817">
    <property type="component" value="Unassembled WGS sequence"/>
</dbReference>
<protein>
    <submittedName>
        <fullName evidence="9">Dipeptidase PepV</fullName>
        <ecNumber evidence="9">3.4.13.-</ecNumber>
    </submittedName>
</protein>
<keyword evidence="5 9" id="KW-0378">Hydrolase</keyword>
<organism evidence="9 10">
    <name type="scientific">Chungangia koreensis</name>
    <dbReference type="NCBI Taxonomy" id="752657"/>
    <lineage>
        <taxon>Bacteria</taxon>
        <taxon>Bacillati</taxon>
        <taxon>Bacillota</taxon>
        <taxon>Bacilli</taxon>
        <taxon>Lactobacillales</taxon>
        <taxon>Chungangia</taxon>
    </lineage>
</organism>
<dbReference type="InterPro" id="IPR001261">
    <property type="entry name" value="ArgE/DapE_CS"/>
</dbReference>
<evidence type="ECO:0000313" key="10">
    <source>
        <dbReference type="Proteomes" id="UP001595817"/>
    </source>
</evidence>
<dbReference type="EMBL" id="JBHSEC010000005">
    <property type="protein sequence ID" value="MFC4409742.1"/>
    <property type="molecule type" value="Genomic_DNA"/>
</dbReference>
<evidence type="ECO:0000256" key="6">
    <source>
        <dbReference type="ARBA" id="ARBA00022833"/>
    </source>
</evidence>
<keyword evidence="3" id="KW-0645">Protease</keyword>
<dbReference type="SUPFAM" id="SSF53187">
    <property type="entry name" value="Zn-dependent exopeptidases"/>
    <property type="match status" value="1"/>
</dbReference>
<evidence type="ECO:0000256" key="8">
    <source>
        <dbReference type="ARBA" id="ARBA00023049"/>
    </source>
</evidence>
<dbReference type="EC" id="3.4.13.-" evidence="9"/>
<evidence type="ECO:0000256" key="1">
    <source>
        <dbReference type="ARBA" id="ARBA00001947"/>
    </source>
</evidence>
<dbReference type="NCBIfam" id="NF005591">
    <property type="entry name" value="PRK07318.1"/>
    <property type="match status" value="1"/>
</dbReference>
<dbReference type="Pfam" id="PF01546">
    <property type="entry name" value="Peptidase_M20"/>
    <property type="match status" value="1"/>
</dbReference>
<comment type="similarity">
    <text evidence="2">Belongs to the peptidase M20A family.</text>
</comment>
<comment type="cofactor">
    <cofactor evidence="1">
        <name>Zn(2+)</name>
        <dbReference type="ChEBI" id="CHEBI:29105"/>
    </cofactor>
</comment>
<evidence type="ECO:0000256" key="3">
    <source>
        <dbReference type="ARBA" id="ARBA00022670"/>
    </source>
</evidence>
<dbReference type="InterPro" id="IPR010964">
    <property type="entry name" value="M20A_pepV-rel"/>
</dbReference>
<evidence type="ECO:0000313" key="9">
    <source>
        <dbReference type="EMBL" id="MFC4409742.1"/>
    </source>
</evidence>
<dbReference type="Gene3D" id="3.40.630.10">
    <property type="entry name" value="Zn peptidases"/>
    <property type="match status" value="1"/>
</dbReference>
<reference evidence="10" key="1">
    <citation type="journal article" date="2019" name="Int. J. Syst. Evol. Microbiol.">
        <title>The Global Catalogue of Microorganisms (GCM) 10K type strain sequencing project: providing services to taxonomists for standard genome sequencing and annotation.</title>
        <authorList>
            <consortium name="The Broad Institute Genomics Platform"/>
            <consortium name="The Broad Institute Genome Sequencing Center for Infectious Disease"/>
            <person name="Wu L."/>
            <person name="Ma J."/>
        </authorList>
    </citation>
    <scope>NUCLEOTIDE SEQUENCE [LARGE SCALE GENOMIC DNA]</scope>
    <source>
        <strain evidence="10">CCUG 59778</strain>
    </source>
</reference>
<dbReference type="SUPFAM" id="SSF55031">
    <property type="entry name" value="Bacterial exopeptidase dimerisation domain"/>
    <property type="match status" value="1"/>
</dbReference>
<dbReference type="RefSeq" id="WP_378152827.1">
    <property type="nucleotide sequence ID" value="NZ_JBHSEC010000005.1"/>
</dbReference>
<proteinExistence type="inferred from homology"/>
<accession>A0ABV8X1D0</accession>
<evidence type="ECO:0000256" key="2">
    <source>
        <dbReference type="ARBA" id="ARBA00006247"/>
    </source>
</evidence>
<keyword evidence="7 9" id="KW-0224">Dipeptidase</keyword>
<dbReference type="PANTHER" id="PTHR43808:SF31">
    <property type="entry name" value="N-ACETYL-L-CITRULLINE DEACETYLASE"/>
    <property type="match status" value="1"/>
</dbReference>
<dbReference type="CDD" id="cd03888">
    <property type="entry name" value="M20_PepV"/>
    <property type="match status" value="1"/>
</dbReference>
<evidence type="ECO:0000256" key="7">
    <source>
        <dbReference type="ARBA" id="ARBA00022997"/>
    </source>
</evidence>
<dbReference type="NCBIfam" id="TIGR01887">
    <property type="entry name" value="dipeptidaselike"/>
    <property type="match status" value="1"/>
</dbReference>
<dbReference type="PROSITE" id="PS00758">
    <property type="entry name" value="ARGE_DAPE_CPG2_1"/>
    <property type="match status" value="1"/>
</dbReference>
<name>A0ABV8X1D0_9LACT</name>
<keyword evidence="4" id="KW-0479">Metal-binding</keyword>
<comment type="caution">
    <text evidence="9">The sequence shown here is derived from an EMBL/GenBank/DDBJ whole genome shotgun (WGS) entry which is preliminary data.</text>
</comment>
<sequence>MKNWLEEALGRKDELMDDLKNLISIPSVLNEDEATEEAPFGPMPLKALNWVLKEGEQYGFTTKNIDNYAGHIEMGEGEELIGILGHVDVVPAGSGWTYEPYEGTVVEDKLFGRGAIDDKGPTMAAWLAMKMVKDAGIELDKRVRLIIGSDEESGFRCVKRYFEKEEMPTMGFAPDADFPIINAEKGIANLLFSVDPQEGEQETLLSFKSGHRSNMVPDYAEAKVKLSAEDLLENFNEFREENDVTGTIEADEEYVTVTLNGKSAHAMEPDLGVNAGVLLANFLVDQVQGGAGGTFLKFVVDAFEGDSRGHALKLEFSDEMSGDTTLNAGVLSFDHEKGGAVTVSMRYSVSYQFDEKINECLEVLKDSPVEMTVKSNSTPHFVDENDELIQTLKRVYERQTGEEATLLSIGGGTYARVMKKGVAFGMLFPGREDVAHQADEYVWVNDLIKAAAIYADAISELAGKKN</sequence>
<dbReference type="GO" id="GO:0016805">
    <property type="term" value="F:dipeptidase activity"/>
    <property type="evidence" value="ECO:0007669"/>
    <property type="project" value="UniProtKB-KW"/>
</dbReference>
<dbReference type="Gene3D" id="3.30.70.360">
    <property type="match status" value="2"/>
</dbReference>
<keyword evidence="6" id="KW-0862">Zinc</keyword>
<dbReference type="InterPro" id="IPR050072">
    <property type="entry name" value="Peptidase_M20A"/>
</dbReference>
<gene>
    <name evidence="9" type="primary">pepV</name>
    <name evidence="9" type="ORF">ACFOZY_04745</name>
</gene>
<dbReference type="InterPro" id="IPR002933">
    <property type="entry name" value="Peptidase_M20"/>
</dbReference>